<dbReference type="Gene3D" id="1.20.1060.20">
    <property type="match status" value="1"/>
</dbReference>
<dbReference type="EnsemblMetazoa" id="XM_022806449">
    <property type="protein sequence ID" value="XP_022662184"/>
    <property type="gene ID" value="LOC111250756"/>
</dbReference>
<dbReference type="KEGG" id="vde:111250756"/>
<dbReference type="Proteomes" id="UP000594260">
    <property type="component" value="Unplaced"/>
</dbReference>
<keyword evidence="3" id="KW-0547">Nucleotide-binding</keyword>
<dbReference type="InParanoid" id="A0A7M7K628"/>
<dbReference type="PIRSF" id="PIRSF005719">
    <property type="entry name" value="SMC"/>
    <property type="match status" value="1"/>
</dbReference>
<feature type="coiled-coil region" evidence="9">
    <location>
        <begin position="480"/>
        <end position="514"/>
    </location>
</feature>
<dbReference type="SUPFAM" id="SSF57997">
    <property type="entry name" value="Tropomyosin"/>
    <property type="match status" value="1"/>
</dbReference>
<dbReference type="GeneID" id="111250756"/>
<feature type="compositionally biased region" description="Low complexity" evidence="10">
    <location>
        <begin position="155"/>
        <end position="167"/>
    </location>
</feature>
<keyword evidence="7 8" id="KW-0539">Nucleus</keyword>
<comment type="similarity">
    <text evidence="2">Belongs to the SMC family. SMC4 subfamily.</text>
</comment>
<dbReference type="Gene3D" id="3.40.50.300">
    <property type="entry name" value="P-loop containing nucleotide triphosphate hydrolases"/>
    <property type="match status" value="2"/>
</dbReference>
<feature type="coiled-coil region" evidence="9">
    <location>
        <begin position="1006"/>
        <end position="1139"/>
    </location>
</feature>
<keyword evidence="4" id="KW-0067">ATP-binding</keyword>
<dbReference type="InterPro" id="IPR036277">
    <property type="entry name" value="SMC_hinge_sf"/>
</dbReference>
<evidence type="ECO:0000256" key="6">
    <source>
        <dbReference type="ARBA" id="ARBA00023067"/>
    </source>
</evidence>
<feature type="domain" description="SMC hinge" evidence="11">
    <location>
        <begin position="760"/>
        <end position="876"/>
    </location>
</feature>
<protein>
    <recommendedName>
        <fullName evidence="8">Structural maintenance of chromosomes protein</fullName>
    </recommendedName>
</protein>
<evidence type="ECO:0000256" key="7">
    <source>
        <dbReference type="ARBA" id="ARBA00023242"/>
    </source>
</evidence>
<dbReference type="GO" id="GO:0005524">
    <property type="term" value="F:ATP binding"/>
    <property type="evidence" value="ECO:0007669"/>
    <property type="project" value="UniProtKB-KW"/>
</dbReference>
<name>A0A7M7K628_VARDE</name>
<evidence type="ECO:0000256" key="2">
    <source>
        <dbReference type="ARBA" id="ARBA00006005"/>
    </source>
</evidence>
<dbReference type="GO" id="GO:0000796">
    <property type="term" value="C:condensin complex"/>
    <property type="evidence" value="ECO:0007669"/>
    <property type="project" value="TreeGrafter"/>
</dbReference>
<dbReference type="SMART" id="SM00968">
    <property type="entry name" value="SMC_hinge"/>
    <property type="match status" value="1"/>
</dbReference>
<dbReference type="FunCoup" id="A0A7M7K628">
    <property type="interactions" value="1320"/>
</dbReference>
<dbReference type="InterPro" id="IPR027417">
    <property type="entry name" value="P-loop_NTPase"/>
</dbReference>
<keyword evidence="13" id="KW-1185">Reference proteome</keyword>
<dbReference type="Gene3D" id="3.30.70.1620">
    <property type="match status" value="1"/>
</dbReference>
<sequence>MAASDDSDPEMNSPPSKKRLSEERVAASARRSSKAEEPSSFRALAEPEAASVVEVFANAGGNGESKQSPIGKSADPAAAQQKQVIVSVENQEKETYGSLECPAERSIRESGATEAVMSPSTVTDGLKSPKRRCAVGGSVTENQPRRSRASAEMAQNTQQQQTQQQNQLNESAKLQQQSVQRARATSQKTVDEVFAGCERDEDGGIKIGNIYIPPPPPPACTFEAIGPRLIISKIENRYFKSYGKHVIIGPLHKNYSGIVGPNGSGKSNVIDSMLFVFGYRSKKVRAQKVSNLIHNCDMHRDIRSCTVDVHFETIIDNEDKFEIVPGSKLVIGRTAFRDNSSHYTLNGRQVSQKEVTKILRQNGIDLEHDRFLILQGEVEQISMMKPKSESENDDGMLEYLEDIIGTNRYKEPIEAFVKNVDALQEERNAALDRVNMAEQDMLAKKELRDEAIDFLRLCNDMTRCDQQLYEIARCDEKEKKFGIEKQLDQAKATVEKIKKQMTEFLEENKRLTDAHKALCREEAEVLKQGETLQAQYTELETKDIKCREEIKHAKTAIKKLEKDQETQSKKIEKLKSDAIKLPEEKAAAEEAAKELIEEVANLEADLHSRMEDLNKQVSPIQEEKSTLEKNLLELQRAVNTAKSAFSMAQSELELMTSSSRTEQRKLEERERALEEAQKKLQAKEEQVSKSKEALPSLKEAYEKVRHDLETVDREYEECRANYNSSRIKLEEMRSTNTATRTNNRLLDALMNEKRKGGALSGIIGRLGDLGGIDKEYDVAISMACGLLDSIVVDTTSTAKECIKYLQKHNLGKSNFLALEKMNHLIGQAKQSIRTPENAPRLIDLVQLSDPAYLGVFYYALRDTLYVHDIDSATRVGLGGVQRFRVVTNKGEIVDPSGTLTGGGGRTYGGKMGRKAKLDTSISDSEISALTSQVAEMESRMTILATRKDDTGRQLSQKKKELDQVIQMDQKVSLEVSALVEEIRSLEGRIKMQQKSVAEKTVDPVKLQQQETRVAETRQAYEEAEKSTEADRKAVETLDKKINKIKEERIGNVKNKLEKAQRSLKEVEAKKTQCQVGINNSERMLVQAERKLADIAAEMATVQERRQKARELYDDLANQAQSINEQLEKANALKEELSGRVAASARGLHDFNKQEGVLKIKQQEQKNIVKDLEKDHDQCCRVIEGCIRKIKALRLEIIDEGDDEDAVASSDEAATLLPELTEEEVHKLDADSIEREKVRLSEIKKTMKPTLGSIAEYKAKMSHYKKLSGVYLDKQQTLERHKSYLQALKKARLQEFLTGFKIITQKVKEMYRTITLGGDADLELVDSLDPFSEGIAFSVRPPRKTWKNISNLSGGEKTLSSLSLVFALHYYKPAPFYVMDEIDAALDHKNVSIIANYINERTRNTQFIIISLREEMFSLARKLTGIYKPYNDTNTLTLDIEHCLIGMASERDKENDPPAVTAVDT</sequence>
<dbReference type="EnsemblMetazoa" id="XM_022806450">
    <property type="protein sequence ID" value="XP_022662185"/>
    <property type="gene ID" value="LOC111250756"/>
</dbReference>
<dbReference type="SUPFAM" id="SSF75553">
    <property type="entry name" value="Smc hinge domain"/>
    <property type="match status" value="1"/>
</dbReference>
<dbReference type="GO" id="GO:0005634">
    <property type="term" value="C:nucleus"/>
    <property type="evidence" value="ECO:0007669"/>
    <property type="project" value="UniProtKB-SubCell"/>
</dbReference>
<dbReference type="PANTHER" id="PTHR18937">
    <property type="entry name" value="STRUCTURAL MAINTENANCE OF CHROMOSOMES SMC FAMILY MEMBER"/>
    <property type="match status" value="1"/>
</dbReference>
<evidence type="ECO:0000256" key="10">
    <source>
        <dbReference type="SAM" id="MobiDB-lite"/>
    </source>
</evidence>
<dbReference type="RefSeq" id="XP_022662184.1">
    <property type="nucleotide sequence ID" value="XM_022806449.1"/>
</dbReference>
<feature type="coiled-coil region" evidence="9">
    <location>
        <begin position="413"/>
        <end position="440"/>
    </location>
</feature>
<evidence type="ECO:0000256" key="8">
    <source>
        <dbReference type="PIRNR" id="PIRNR005719"/>
    </source>
</evidence>
<evidence type="ECO:0000256" key="5">
    <source>
        <dbReference type="ARBA" id="ARBA00023054"/>
    </source>
</evidence>
<dbReference type="GO" id="GO:0007076">
    <property type="term" value="P:mitotic chromosome condensation"/>
    <property type="evidence" value="ECO:0007669"/>
    <property type="project" value="TreeGrafter"/>
</dbReference>
<dbReference type="SUPFAM" id="SSF52540">
    <property type="entry name" value="P-loop containing nucleoside triphosphate hydrolases"/>
    <property type="match status" value="1"/>
</dbReference>
<feature type="coiled-coil region" evidence="9">
    <location>
        <begin position="550"/>
        <end position="721"/>
    </location>
</feature>
<keyword evidence="6" id="KW-0226">DNA condensation</keyword>
<evidence type="ECO:0000313" key="13">
    <source>
        <dbReference type="Proteomes" id="UP000594260"/>
    </source>
</evidence>
<dbReference type="FunFam" id="3.40.50.300:FF:000585">
    <property type="entry name" value="Structural maintenance of chromosomes 4"/>
    <property type="match status" value="1"/>
</dbReference>
<evidence type="ECO:0000259" key="11">
    <source>
        <dbReference type="SMART" id="SM00968"/>
    </source>
</evidence>
<dbReference type="InterPro" id="IPR003395">
    <property type="entry name" value="RecF/RecN/SMC_N"/>
</dbReference>
<dbReference type="EnsemblMetazoa" id="XM_022806451">
    <property type="protein sequence ID" value="XP_022662186"/>
    <property type="gene ID" value="LOC111250756"/>
</dbReference>
<keyword evidence="5 9" id="KW-0175">Coiled coil</keyword>
<dbReference type="PANTHER" id="PTHR18937:SF172">
    <property type="entry name" value="STRUCTURAL MAINTENANCE OF CHROMOSOMES PROTEIN"/>
    <property type="match status" value="1"/>
</dbReference>
<feature type="region of interest" description="Disordered" evidence="10">
    <location>
        <begin position="108"/>
        <end position="179"/>
    </location>
</feature>
<dbReference type="OrthoDB" id="5575062at2759"/>
<evidence type="ECO:0000256" key="9">
    <source>
        <dbReference type="SAM" id="Coils"/>
    </source>
</evidence>
<dbReference type="InterPro" id="IPR024704">
    <property type="entry name" value="SMC"/>
</dbReference>
<feature type="compositionally biased region" description="Polar residues" evidence="10">
    <location>
        <begin position="168"/>
        <end position="179"/>
    </location>
</feature>
<dbReference type="Pfam" id="PF02463">
    <property type="entry name" value="SMC_N"/>
    <property type="match status" value="1"/>
</dbReference>
<dbReference type="OMA" id="CPALDNM"/>
<evidence type="ECO:0000313" key="12">
    <source>
        <dbReference type="EnsemblMetazoa" id="XP_022662186"/>
    </source>
</evidence>
<evidence type="ECO:0000256" key="3">
    <source>
        <dbReference type="ARBA" id="ARBA00022741"/>
    </source>
</evidence>
<evidence type="ECO:0000256" key="4">
    <source>
        <dbReference type="ARBA" id="ARBA00022840"/>
    </source>
</evidence>
<accession>A0A7M7K628</accession>
<reference evidence="12" key="1">
    <citation type="submission" date="2021-01" db="UniProtKB">
        <authorList>
            <consortium name="EnsemblMetazoa"/>
        </authorList>
    </citation>
    <scope>IDENTIFICATION</scope>
</reference>
<feature type="region of interest" description="Disordered" evidence="10">
    <location>
        <begin position="1"/>
        <end position="82"/>
    </location>
</feature>
<comment type="subcellular location">
    <subcellularLocation>
        <location evidence="1 8">Nucleus</location>
    </subcellularLocation>
</comment>
<evidence type="ECO:0000256" key="1">
    <source>
        <dbReference type="ARBA" id="ARBA00004123"/>
    </source>
</evidence>
<organism evidence="12 13">
    <name type="scientific">Varroa destructor</name>
    <name type="common">Honeybee mite</name>
    <dbReference type="NCBI Taxonomy" id="109461"/>
    <lineage>
        <taxon>Eukaryota</taxon>
        <taxon>Metazoa</taxon>
        <taxon>Ecdysozoa</taxon>
        <taxon>Arthropoda</taxon>
        <taxon>Chelicerata</taxon>
        <taxon>Arachnida</taxon>
        <taxon>Acari</taxon>
        <taxon>Parasitiformes</taxon>
        <taxon>Mesostigmata</taxon>
        <taxon>Gamasina</taxon>
        <taxon>Dermanyssoidea</taxon>
        <taxon>Varroidae</taxon>
        <taxon>Varroa</taxon>
    </lineage>
</organism>
<proteinExistence type="inferred from homology"/>
<dbReference type="RefSeq" id="XP_022662185.1">
    <property type="nucleotide sequence ID" value="XM_022806450.1"/>
</dbReference>
<dbReference type="RefSeq" id="XP_022662186.1">
    <property type="nucleotide sequence ID" value="XM_022806451.1"/>
</dbReference>
<dbReference type="CTD" id="35001"/>
<dbReference type="Gene3D" id="1.10.287.1490">
    <property type="match status" value="1"/>
</dbReference>
<dbReference type="Pfam" id="PF06470">
    <property type="entry name" value="SMC_hinge"/>
    <property type="match status" value="1"/>
</dbReference>
<dbReference type="InterPro" id="IPR010935">
    <property type="entry name" value="SMC_hinge"/>
</dbReference>